<keyword evidence="3" id="KW-1185">Reference proteome</keyword>
<reference evidence="1 3" key="1">
    <citation type="submission" date="2021-11" db="EMBL/GenBank/DDBJ databases">
        <authorList>
            <person name="Islam A."/>
            <person name="Islam S."/>
            <person name="Flora M.S."/>
            <person name="Rahman M."/>
            <person name="Ziaur R.M."/>
            <person name="Epstein J.H."/>
            <person name="Hassan M."/>
            <person name="Klassen M."/>
            <person name="Woodard K."/>
            <person name="Webb A."/>
            <person name="Webby R.J."/>
            <person name="El Zowalaty M.E."/>
        </authorList>
    </citation>
    <scope>NUCLEOTIDE SEQUENCE</scope>
    <source>
        <strain evidence="2">Pbs1</strain>
        <strain evidence="1">Pbs3</strain>
    </source>
</reference>
<evidence type="ECO:0000313" key="3">
    <source>
        <dbReference type="Proteomes" id="UP001158986"/>
    </source>
</evidence>
<comment type="caution">
    <text evidence="1">The sequence shown here is derived from an EMBL/GenBank/DDBJ whole genome shotgun (WGS) entry which is preliminary data.</text>
</comment>
<dbReference type="AlphaFoldDB" id="A0AAU9KGV0"/>
<sequence>MTQHCYNPNVSNVSRNARLQDLLTERNKSYIDIYIHPMQHSCMQRYMRHFNRFRACSCCWKVVNIA</sequence>
<protein>
    <submittedName>
        <fullName evidence="1">Uncharacterized protein</fullName>
    </submittedName>
</protein>
<evidence type="ECO:0000313" key="4">
    <source>
        <dbReference type="Proteomes" id="UP001160483"/>
    </source>
</evidence>
<gene>
    <name evidence="2" type="ORF">PBS001_LOCUS8223</name>
    <name evidence="1" type="ORF">PBS003_LOCUS371</name>
</gene>
<dbReference type="Proteomes" id="UP001160483">
    <property type="component" value="Unassembled WGS sequence"/>
</dbReference>
<organism evidence="1 4">
    <name type="scientific">Peronospora belbahrii</name>
    <dbReference type="NCBI Taxonomy" id="622444"/>
    <lineage>
        <taxon>Eukaryota</taxon>
        <taxon>Sar</taxon>
        <taxon>Stramenopiles</taxon>
        <taxon>Oomycota</taxon>
        <taxon>Peronosporomycetes</taxon>
        <taxon>Peronosporales</taxon>
        <taxon>Peronosporaceae</taxon>
        <taxon>Peronospora</taxon>
    </lineage>
</organism>
<proteinExistence type="predicted"/>
<evidence type="ECO:0000313" key="1">
    <source>
        <dbReference type="EMBL" id="CAH0473481.1"/>
    </source>
</evidence>
<dbReference type="EMBL" id="CAKKTJ010000085">
    <property type="protein sequence ID" value="CAH0473481.1"/>
    <property type="molecule type" value="Genomic_DNA"/>
</dbReference>
<name>A0AAU9KGV0_9STRA</name>
<evidence type="ECO:0000313" key="2">
    <source>
        <dbReference type="EMBL" id="CAH0521781.1"/>
    </source>
</evidence>
<dbReference type="Proteomes" id="UP001158986">
    <property type="component" value="Unassembled WGS sequence"/>
</dbReference>
<accession>A0AAU9KGV0</accession>
<dbReference type="EMBL" id="CAKLCB010000384">
    <property type="protein sequence ID" value="CAH0521781.1"/>
    <property type="molecule type" value="Genomic_DNA"/>
</dbReference>